<evidence type="ECO:0000313" key="1">
    <source>
        <dbReference type="EMBL" id="QGZ99809.1"/>
    </source>
</evidence>
<proteinExistence type="predicted"/>
<dbReference type="EMBL" id="CP046996">
    <property type="protein sequence ID" value="QGZ99809.1"/>
    <property type="molecule type" value="Genomic_DNA"/>
</dbReference>
<accession>A0A857DEV2</accession>
<dbReference type="RefSeq" id="WP_019225671.1">
    <property type="nucleotide sequence ID" value="NZ_CP046996.1"/>
</dbReference>
<gene>
    <name evidence="1" type="ORF">GQ588_03675</name>
</gene>
<dbReference type="AlphaFoldDB" id="A0A857DEV2"/>
<evidence type="ECO:0000313" key="2">
    <source>
        <dbReference type="Proteomes" id="UP000430508"/>
    </source>
</evidence>
<organism evidence="1 2">
    <name type="scientific">Dehalobacter restrictus</name>
    <dbReference type="NCBI Taxonomy" id="55583"/>
    <lineage>
        <taxon>Bacteria</taxon>
        <taxon>Bacillati</taxon>
        <taxon>Bacillota</taxon>
        <taxon>Clostridia</taxon>
        <taxon>Eubacteriales</taxon>
        <taxon>Desulfitobacteriaceae</taxon>
        <taxon>Dehalobacter</taxon>
    </lineage>
</organism>
<evidence type="ECO:0008006" key="3">
    <source>
        <dbReference type="Google" id="ProtNLM"/>
    </source>
</evidence>
<protein>
    <recommendedName>
        <fullName evidence="3">DUF2326 domain-containing protein</fullName>
    </recommendedName>
</protein>
<dbReference type="Proteomes" id="UP000430508">
    <property type="component" value="Chromosome"/>
</dbReference>
<reference evidence="1 2" key="1">
    <citation type="submission" date="2019-12" db="EMBL/GenBank/DDBJ databases">
        <title>Sequence classification of anaerobic respiratory reductive dehalogenases: First we see many, then we see few.</title>
        <authorList>
            <person name="Molenda O."/>
            <person name="Puentes Jacome L.A."/>
            <person name="Cao X."/>
            <person name="Nesbo C.L."/>
            <person name="Tang S."/>
            <person name="Morson N."/>
            <person name="Patron J."/>
            <person name="Lomheim L."/>
            <person name="Wishart D.S."/>
            <person name="Edwards E.A."/>
        </authorList>
    </citation>
    <scope>NUCLEOTIDE SEQUENCE [LARGE SCALE GENOMIC DNA]</scope>
    <source>
        <strain evidence="1 2">12DCA</strain>
    </source>
</reference>
<sequence>MRKLVFKELFLFSSIEKKARKIEFSLGKTMITSSSTDGTDRGKSVIMKSLYHAMGADCFFEDKWDDASKTYILSFAIGDDGYYIFRHNKLFKVFDANKDLMFTSVSRHELAERLYELFHFAVKLPKRNNNEDDEPIERLEVTPPAYNYLLNFVDQDKQNGSQFASFQRLSEYPDFKENVLYYHFGAFDDNYYSLIQQQEKIETEGKRLSKEQDMMLMMLDRVYASINDVSYSMDIEHLRADVSRTKDKYNTIAHTLNDLRQKLVNFRNDRADLEYHLRALSLLDKENEKQIAALKEHICPLCKSNLDDTMDIRIKRYNTGDDIILLSSDIQYSIGEIDRKITVVEAEYSNWLIKLEEYEASISIKSTEINDVMRHKGYIDIKEKISDDLHAVQGSIATNEADAKVVKKKLRKYSDAKKKINERYYTLMLSDKNWFGLEGIDSKSFENIKRTFSAGGSNNPISTIIWYVNLIQLKHEFNPDAINFPVVFDSPNNAETDDEKRNQIYKYICERISSNQLIVSGIGFTEEASNVHFDKVITLANEKYELLCEEDYIENVDLLRELNNR</sequence>
<name>A0A857DEV2_9FIRM</name>